<accession>A0A0F9GCQ4</accession>
<reference evidence="2" key="1">
    <citation type="journal article" date="2015" name="Nature">
        <title>Complex archaea that bridge the gap between prokaryotes and eukaryotes.</title>
        <authorList>
            <person name="Spang A."/>
            <person name="Saw J.H."/>
            <person name="Jorgensen S.L."/>
            <person name="Zaremba-Niedzwiedzka K."/>
            <person name="Martijn J."/>
            <person name="Lind A.E."/>
            <person name="van Eijk R."/>
            <person name="Schleper C."/>
            <person name="Guy L."/>
            <person name="Ettema T.J."/>
        </authorList>
    </citation>
    <scope>NUCLEOTIDE SEQUENCE</scope>
</reference>
<comment type="caution">
    <text evidence="2">The sequence shown here is derived from an EMBL/GenBank/DDBJ whole genome shotgun (WGS) entry which is preliminary data.</text>
</comment>
<evidence type="ECO:0000259" key="1">
    <source>
        <dbReference type="Pfam" id="PF08984"/>
    </source>
</evidence>
<sequence>MDLKKETKILPIIEKYPSVYDALYKLNPKVKRLKNPIARRTIGKKANLEMISGMLNIPLDKLISTIKSAIDASAEK</sequence>
<organism evidence="2">
    <name type="scientific">marine sediment metagenome</name>
    <dbReference type="NCBI Taxonomy" id="412755"/>
    <lineage>
        <taxon>unclassified sequences</taxon>
        <taxon>metagenomes</taxon>
        <taxon>ecological metagenomes</taxon>
    </lineage>
</organism>
<proteinExistence type="predicted"/>
<dbReference type="InterPro" id="IPR015077">
    <property type="entry name" value="DUF1858"/>
</dbReference>
<dbReference type="SUPFAM" id="SSF140683">
    <property type="entry name" value="SP0561-like"/>
    <property type="match status" value="1"/>
</dbReference>
<dbReference type="AlphaFoldDB" id="A0A0F9GCQ4"/>
<dbReference type="Gene3D" id="1.10.3910.10">
    <property type="entry name" value="SP0561-like"/>
    <property type="match status" value="1"/>
</dbReference>
<dbReference type="EMBL" id="LAZR01018384">
    <property type="protein sequence ID" value="KKL96614.1"/>
    <property type="molecule type" value="Genomic_DNA"/>
</dbReference>
<name>A0A0F9GCQ4_9ZZZZ</name>
<dbReference type="Pfam" id="PF08984">
    <property type="entry name" value="DUF1858"/>
    <property type="match status" value="1"/>
</dbReference>
<feature type="non-terminal residue" evidence="2">
    <location>
        <position position="76"/>
    </location>
</feature>
<dbReference type="InterPro" id="IPR038062">
    <property type="entry name" value="ScdA-like_N_sf"/>
</dbReference>
<evidence type="ECO:0000313" key="2">
    <source>
        <dbReference type="EMBL" id="KKL96614.1"/>
    </source>
</evidence>
<protein>
    <recommendedName>
        <fullName evidence="1">DUF1858 domain-containing protein</fullName>
    </recommendedName>
</protein>
<feature type="domain" description="DUF1858" evidence="1">
    <location>
        <begin position="4"/>
        <end position="63"/>
    </location>
</feature>
<gene>
    <name evidence="2" type="ORF">LCGC14_1842740</name>
</gene>